<dbReference type="OrthoDB" id="2998253at2759"/>
<evidence type="ECO:0000313" key="1">
    <source>
        <dbReference type="EMBL" id="KZP12750.1"/>
    </source>
</evidence>
<reference evidence="1 2" key="1">
    <citation type="journal article" date="2016" name="Mol. Biol. Evol.">
        <title>Comparative Genomics of Early-Diverging Mushroom-Forming Fungi Provides Insights into the Origins of Lignocellulose Decay Capabilities.</title>
        <authorList>
            <person name="Nagy L.G."/>
            <person name="Riley R."/>
            <person name="Tritt A."/>
            <person name="Adam C."/>
            <person name="Daum C."/>
            <person name="Floudas D."/>
            <person name="Sun H."/>
            <person name="Yadav J.S."/>
            <person name="Pangilinan J."/>
            <person name="Larsson K.H."/>
            <person name="Matsuura K."/>
            <person name="Barry K."/>
            <person name="Labutti K."/>
            <person name="Kuo R."/>
            <person name="Ohm R.A."/>
            <person name="Bhattacharya S.S."/>
            <person name="Shirouzu T."/>
            <person name="Yoshinaga Y."/>
            <person name="Martin F.M."/>
            <person name="Grigoriev I.V."/>
            <person name="Hibbett D.S."/>
        </authorList>
    </citation>
    <scope>NUCLEOTIDE SEQUENCE [LARGE SCALE GENOMIC DNA]</scope>
    <source>
        <strain evidence="1 2">CBS 109695</strain>
    </source>
</reference>
<dbReference type="EMBL" id="KV417643">
    <property type="protein sequence ID" value="KZP12750.1"/>
    <property type="molecule type" value="Genomic_DNA"/>
</dbReference>
<organism evidence="1 2">
    <name type="scientific">Athelia psychrophila</name>
    <dbReference type="NCBI Taxonomy" id="1759441"/>
    <lineage>
        <taxon>Eukaryota</taxon>
        <taxon>Fungi</taxon>
        <taxon>Dikarya</taxon>
        <taxon>Basidiomycota</taxon>
        <taxon>Agaricomycotina</taxon>
        <taxon>Agaricomycetes</taxon>
        <taxon>Agaricomycetidae</taxon>
        <taxon>Atheliales</taxon>
        <taxon>Atheliaceae</taxon>
        <taxon>Athelia</taxon>
    </lineage>
</organism>
<gene>
    <name evidence="1" type="ORF">FIBSPDRAFT_936784</name>
</gene>
<accession>A0A166BKZ3</accession>
<evidence type="ECO:0000313" key="2">
    <source>
        <dbReference type="Proteomes" id="UP000076532"/>
    </source>
</evidence>
<dbReference type="SUPFAM" id="SSF52047">
    <property type="entry name" value="RNI-like"/>
    <property type="match status" value="1"/>
</dbReference>
<name>A0A166BKZ3_9AGAM</name>
<proteinExistence type="predicted"/>
<dbReference type="Gene3D" id="3.80.10.10">
    <property type="entry name" value="Ribonuclease Inhibitor"/>
    <property type="match status" value="1"/>
</dbReference>
<dbReference type="Proteomes" id="UP000076532">
    <property type="component" value="Unassembled WGS sequence"/>
</dbReference>
<protein>
    <submittedName>
        <fullName evidence="1">Uncharacterized protein</fullName>
    </submittedName>
</protein>
<sequence length="600" mass="66920">MRQDWKDRQRLLLSGRLEEIATERRRLVLQLAELDARGKAVQQDLYNLDSPISILPSDILVMIFEAGALLESSAEFHFGSLTSHVSRSWREIALATPRLWTKIECTKYTGMTFDPYSEKVRSKATAFLSRTQSSPVDIRIQEFYDYDDIQTRNFLTMLGDQVGHFYHLCIKNGGPSSLPIALEYFSRKPASTLHSLLLDTGRDYGHFELERPLFPFGAPHLTIAQLNNIATSSLHFCLPPFQHLQCLRLSGIEVDSHDFRDALMALPVLNHLELSLDDFSQDVIRFPVVLPTLRFLQVEMHRQDDLDRVIHTIHATSLTALSLSGWARNGLELNLSAEEGLESHFPSLLHLILGNITRKVPDLEVVARRFPGIERLTCQVSPKGGLFCDIDHILATIDTGSSGDSLRWPKLHTVAVSATGTPLDLYMEGELTELLCEALLYERREPFQFKSCRVKPCPRMVRPTFTSPTSPCLVGSPNTGMALQGWTLVQCSGHCECGPGWGGVLSVCPPRGSPSPSPPAPPSPSLPMLFSFAKTCVMIAWCSYVLLYERFLFGASGFSCAVLLSYLLRRLHDDGLVGPAVFDDLGSGFPHNLVLEVDTL</sequence>
<dbReference type="InterPro" id="IPR032675">
    <property type="entry name" value="LRR_dom_sf"/>
</dbReference>
<keyword evidence="2" id="KW-1185">Reference proteome</keyword>
<dbReference type="AlphaFoldDB" id="A0A166BKZ3"/>